<protein>
    <submittedName>
        <fullName evidence="1">Uncharacterized protein</fullName>
    </submittedName>
</protein>
<proteinExistence type="predicted"/>
<dbReference type="Proteomes" id="UP001500707">
    <property type="component" value="Unassembled WGS sequence"/>
</dbReference>
<dbReference type="EMBL" id="BAABCE010000027">
    <property type="protein sequence ID" value="GAA3590761.1"/>
    <property type="molecule type" value="Genomic_DNA"/>
</dbReference>
<gene>
    <name evidence="1" type="ORF">GCM10022295_85500</name>
</gene>
<keyword evidence="2" id="KW-1185">Reference proteome</keyword>
<reference evidence="2" key="1">
    <citation type="journal article" date="2019" name="Int. J. Syst. Evol. Microbiol.">
        <title>The Global Catalogue of Microorganisms (GCM) 10K type strain sequencing project: providing services to taxonomists for standard genome sequencing and annotation.</title>
        <authorList>
            <consortium name="The Broad Institute Genomics Platform"/>
            <consortium name="The Broad Institute Genome Sequencing Center for Infectious Disease"/>
            <person name="Wu L."/>
            <person name="Ma J."/>
        </authorList>
    </citation>
    <scope>NUCLEOTIDE SEQUENCE [LARGE SCALE GENOMIC DNA]</scope>
    <source>
        <strain evidence="2">JCM 17656</strain>
    </source>
</reference>
<evidence type="ECO:0000313" key="2">
    <source>
        <dbReference type="Proteomes" id="UP001500707"/>
    </source>
</evidence>
<organism evidence="1 2">
    <name type="scientific">Streptomyces osmaniensis</name>
    <dbReference type="NCBI Taxonomy" id="593134"/>
    <lineage>
        <taxon>Bacteria</taxon>
        <taxon>Bacillati</taxon>
        <taxon>Actinomycetota</taxon>
        <taxon>Actinomycetes</taxon>
        <taxon>Kitasatosporales</taxon>
        <taxon>Streptomycetaceae</taxon>
        <taxon>Streptomyces</taxon>
    </lineage>
</organism>
<accession>A0ABP6YZ01</accession>
<comment type="caution">
    <text evidence="1">The sequence shown here is derived from an EMBL/GenBank/DDBJ whole genome shotgun (WGS) entry which is preliminary data.</text>
</comment>
<evidence type="ECO:0000313" key="1">
    <source>
        <dbReference type="EMBL" id="GAA3590761.1"/>
    </source>
</evidence>
<sequence>MPAAPTTQLLRQLEAALRKGHGIRDTRWKLRQAGLTDDQVWAHELPIRRCIRAERAAKPATTAPRRQRP</sequence>
<name>A0ABP6YZ01_9ACTN</name>